<keyword evidence="4 6" id="KW-0560">Oxidoreductase</keyword>
<feature type="region of interest" description="Disordered" evidence="8">
    <location>
        <begin position="47"/>
        <end position="67"/>
    </location>
</feature>
<dbReference type="Pfam" id="PF14226">
    <property type="entry name" value="DIOX_N"/>
    <property type="match status" value="1"/>
</dbReference>
<accession>A0AAV2EC00</accession>
<protein>
    <recommendedName>
        <fullName evidence="9">Fe2OG dioxygenase domain-containing protein</fullName>
    </recommendedName>
</protein>
<gene>
    <name evidence="10" type="ORF">LTRI10_LOCUS24503</name>
</gene>
<dbReference type="GO" id="GO:0046872">
    <property type="term" value="F:metal ion binding"/>
    <property type="evidence" value="ECO:0007669"/>
    <property type="project" value="UniProtKB-KW"/>
</dbReference>
<feature type="coiled-coil region" evidence="7">
    <location>
        <begin position="176"/>
        <end position="203"/>
    </location>
</feature>
<keyword evidence="11" id="KW-1185">Reference proteome</keyword>
<dbReference type="EMBL" id="OZ034817">
    <property type="protein sequence ID" value="CAL1383218.1"/>
    <property type="molecule type" value="Genomic_DNA"/>
</dbReference>
<dbReference type="GO" id="GO:0051213">
    <property type="term" value="F:dioxygenase activity"/>
    <property type="evidence" value="ECO:0007669"/>
    <property type="project" value="UniProtKB-ARBA"/>
</dbReference>
<evidence type="ECO:0000256" key="5">
    <source>
        <dbReference type="ARBA" id="ARBA00023004"/>
    </source>
</evidence>
<dbReference type="InterPro" id="IPR026992">
    <property type="entry name" value="DIOX_N"/>
</dbReference>
<evidence type="ECO:0000256" key="6">
    <source>
        <dbReference type="RuleBase" id="RU003682"/>
    </source>
</evidence>
<comment type="similarity">
    <text evidence="2 6">Belongs to the iron/ascorbate-dependent oxidoreductase family.</text>
</comment>
<dbReference type="PROSITE" id="PS51471">
    <property type="entry name" value="FE2OG_OXY"/>
    <property type="match status" value="1"/>
</dbReference>
<reference evidence="10 11" key="1">
    <citation type="submission" date="2024-04" db="EMBL/GenBank/DDBJ databases">
        <authorList>
            <person name="Fracassetti M."/>
        </authorList>
    </citation>
    <scope>NUCLEOTIDE SEQUENCE [LARGE SCALE GENOMIC DNA]</scope>
</reference>
<sequence length="368" mass="40539">MASASASTTSHDDVYDKTQDVMAFEETKAGVKGLVDSGITTIPRFFIHSGQSPPQTTSSDIQPPVIDMKTGRPREAVVSEIRGAAETWGLFQVVNHGIPTTVMGEMLDAVRLFHEQAAGEKAALYSRDGRRKVRYFSNGDLLVSKSPANWRDTLAFDFQDGLLDPQLFPQLCREAVGKYTDKLMELKKELSELVSEAAGLGKDYLSDNGCTETMSFLCHYYPPCPQPQLTLGATNHMDPSFLTILLQDHKDGLQVLNDHHNQWVNVAPLPGALIVNIGDFVQLITNGKFKSAEHRVVAPSEEVGCRTSVASLFYPSSANKLTAYGPAQELVSPQSPPIYRETHFTEFIAHFRSKGLDGKPTLSHFRLP</sequence>
<dbReference type="Pfam" id="PF03171">
    <property type="entry name" value="2OG-FeII_Oxy"/>
    <property type="match status" value="1"/>
</dbReference>
<organism evidence="10 11">
    <name type="scientific">Linum trigynum</name>
    <dbReference type="NCBI Taxonomy" id="586398"/>
    <lineage>
        <taxon>Eukaryota</taxon>
        <taxon>Viridiplantae</taxon>
        <taxon>Streptophyta</taxon>
        <taxon>Embryophyta</taxon>
        <taxon>Tracheophyta</taxon>
        <taxon>Spermatophyta</taxon>
        <taxon>Magnoliopsida</taxon>
        <taxon>eudicotyledons</taxon>
        <taxon>Gunneridae</taxon>
        <taxon>Pentapetalae</taxon>
        <taxon>rosids</taxon>
        <taxon>fabids</taxon>
        <taxon>Malpighiales</taxon>
        <taxon>Linaceae</taxon>
        <taxon>Linum</taxon>
    </lineage>
</organism>
<keyword evidence="7" id="KW-0175">Coiled coil</keyword>
<name>A0AAV2EC00_9ROSI</name>
<evidence type="ECO:0000256" key="3">
    <source>
        <dbReference type="ARBA" id="ARBA00022723"/>
    </source>
</evidence>
<proteinExistence type="inferred from homology"/>
<dbReference type="InterPro" id="IPR044861">
    <property type="entry name" value="IPNS-like_FE2OG_OXY"/>
</dbReference>
<keyword evidence="3 6" id="KW-0479">Metal-binding</keyword>
<comment type="cofactor">
    <cofactor evidence="1">
        <name>Fe cation</name>
        <dbReference type="ChEBI" id="CHEBI:24875"/>
    </cofactor>
</comment>
<evidence type="ECO:0000256" key="7">
    <source>
        <dbReference type="SAM" id="Coils"/>
    </source>
</evidence>
<dbReference type="AlphaFoldDB" id="A0AAV2EC00"/>
<dbReference type="InterPro" id="IPR005123">
    <property type="entry name" value="Oxoglu/Fe-dep_dioxygenase_dom"/>
</dbReference>
<evidence type="ECO:0000313" key="10">
    <source>
        <dbReference type="EMBL" id="CAL1383218.1"/>
    </source>
</evidence>
<dbReference type="SUPFAM" id="SSF51197">
    <property type="entry name" value="Clavaminate synthase-like"/>
    <property type="match status" value="1"/>
</dbReference>
<dbReference type="Gene3D" id="2.60.120.330">
    <property type="entry name" value="B-lactam Antibiotic, Isopenicillin N Synthase, Chain"/>
    <property type="match status" value="1"/>
</dbReference>
<feature type="compositionally biased region" description="Polar residues" evidence="8">
    <location>
        <begin position="49"/>
        <end position="61"/>
    </location>
</feature>
<evidence type="ECO:0000256" key="1">
    <source>
        <dbReference type="ARBA" id="ARBA00001962"/>
    </source>
</evidence>
<feature type="domain" description="Fe2OG dioxygenase" evidence="9">
    <location>
        <begin position="212"/>
        <end position="315"/>
    </location>
</feature>
<dbReference type="Proteomes" id="UP001497516">
    <property type="component" value="Chromosome 4"/>
</dbReference>
<keyword evidence="5 6" id="KW-0408">Iron</keyword>
<evidence type="ECO:0000256" key="4">
    <source>
        <dbReference type="ARBA" id="ARBA00023002"/>
    </source>
</evidence>
<evidence type="ECO:0000256" key="8">
    <source>
        <dbReference type="SAM" id="MobiDB-lite"/>
    </source>
</evidence>
<dbReference type="PANTHER" id="PTHR10209">
    <property type="entry name" value="OXIDOREDUCTASE, 2OG-FE II OXYGENASE FAMILY PROTEIN"/>
    <property type="match status" value="1"/>
</dbReference>
<dbReference type="FunFam" id="2.60.120.330:FF:000005">
    <property type="entry name" value="1-aminocyclopropane-1-carboxylate oxidase homolog 1"/>
    <property type="match status" value="1"/>
</dbReference>
<evidence type="ECO:0000256" key="2">
    <source>
        <dbReference type="ARBA" id="ARBA00008056"/>
    </source>
</evidence>
<evidence type="ECO:0000259" key="9">
    <source>
        <dbReference type="PROSITE" id="PS51471"/>
    </source>
</evidence>
<evidence type="ECO:0000313" key="11">
    <source>
        <dbReference type="Proteomes" id="UP001497516"/>
    </source>
</evidence>
<dbReference type="InterPro" id="IPR027443">
    <property type="entry name" value="IPNS-like_sf"/>
</dbReference>
<dbReference type="PANTHER" id="PTHR10209:SF714">
    <property type="entry name" value="1-AMINOCYCLOPROPANE-1-CARBOXYLATE OXIDASE HOMOLOG 11-RELATED"/>
    <property type="match status" value="1"/>
</dbReference>